<dbReference type="GO" id="GO:0016798">
    <property type="term" value="F:hydrolase activity, acting on glycosyl bonds"/>
    <property type="evidence" value="ECO:0007669"/>
    <property type="project" value="UniProtKB-KW"/>
</dbReference>
<dbReference type="Pfam" id="PF21365">
    <property type="entry name" value="Glyco_hydro_31_3rd"/>
    <property type="match status" value="1"/>
</dbReference>
<dbReference type="RefSeq" id="WP_274323733.1">
    <property type="nucleotide sequence ID" value="NZ_CP118158.1"/>
</dbReference>
<keyword evidence="9" id="KW-1185">Reference proteome</keyword>
<dbReference type="InterPro" id="IPR017853">
    <property type="entry name" value="GH"/>
</dbReference>
<feature type="compositionally biased region" description="Polar residues" evidence="3">
    <location>
        <begin position="812"/>
        <end position="823"/>
    </location>
</feature>
<keyword evidence="2" id="KW-0326">Glycosidase</keyword>
<evidence type="ECO:0000259" key="4">
    <source>
        <dbReference type="Pfam" id="PF01055"/>
    </source>
</evidence>
<dbReference type="PANTHER" id="PTHR43863:SF2">
    <property type="entry name" value="MALTASE-GLUCOAMYLASE"/>
    <property type="match status" value="1"/>
</dbReference>
<gene>
    <name evidence="8" type="ORF">ACFQMA_22940</name>
</gene>
<feature type="domain" description="Glycoside hydrolase family 31 N-terminal" evidence="5">
    <location>
        <begin position="22"/>
        <end position="198"/>
    </location>
</feature>
<protein>
    <submittedName>
        <fullName evidence="8">TIM-barrel domain-containing protein</fullName>
    </submittedName>
</protein>
<dbReference type="PANTHER" id="PTHR43863">
    <property type="entry name" value="HYDROLASE, PUTATIVE (AFU_ORTHOLOGUE AFUA_1G03140)-RELATED"/>
    <property type="match status" value="1"/>
</dbReference>
<feature type="region of interest" description="Disordered" evidence="3">
    <location>
        <begin position="802"/>
        <end position="823"/>
    </location>
</feature>
<feature type="domain" description="Glycosyl hydrolase family 31 C-terminal" evidence="7">
    <location>
        <begin position="613"/>
        <end position="710"/>
    </location>
</feature>
<organism evidence="8 9">
    <name type="scientific">Halosimplex aquaticum</name>
    <dbReference type="NCBI Taxonomy" id="3026162"/>
    <lineage>
        <taxon>Archaea</taxon>
        <taxon>Methanobacteriati</taxon>
        <taxon>Methanobacteriota</taxon>
        <taxon>Stenosarchaea group</taxon>
        <taxon>Halobacteria</taxon>
        <taxon>Halobacteriales</taxon>
        <taxon>Haloarculaceae</taxon>
        <taxon>Halosimplex</taxon>
    </lineage>
</organism>
<dbReference type="Pfam" id="PF13802">
    <property type="entry name" value="Gal_mutarotas_2"/>
    <property type="match status" value="1"/>
</dbReference>
<evidence type="ECO:0000259" key="7">
    <source>
        <dbReference type="Pfam" id="PF21365"/>
    </source>
</evidence>
<dbReference type="InterPro" id="IPR033403">
    <property type="entry name" value="DUF5110"/>
</dbReference>
<dbReference type="CDD" id="cd06591">
    <property type="entry name" value="GH31_xylosidase_XylS"/>
    <property type="match status" value="1"/>
</dbReference>
<dbReference type="Proteomes" id="UP001596432">
    <property type="component" value="Unassembled WGS sequence"/>
</dbReference>
<comment type="similarity">
    <text evidence="1 2">Belongs to the glycosyl hydrolase 31 family.</text>
</comment>
<evidence type="ECO:0000313" key="9">
    <source>
        <dbReference type="Proteomes" id="UP001596432"/>
    </source>
</evidence>
<dbReference type="Gene3D" id="2.60.40.1180">
    <property type="entry name" value="Golgi alpha-mannosidase II"/>
    <property type="match status" value="2"/>
</dbReference>
<dbReference type="InterPro" id="IPR025887">
    <property type="entry name" value="Glyco_hydro_31_N_dom"/>
</dbReference>
<dbReference type="SUPFAM" id="SSF51011">
    <property type="entry name" value="Glycosyl hydrolase domain"/>
    <property type="match status" value="1"/>
</dbReference>
<dbReference type="Gene3D" id="3.20.20.80">
    <property type="entry name" value="Glycosidases"/>
    <property type="match status" value="1"/>
</dbReference>
<dbReference type="InterPro" id="IPR051816">
    <property type="entry name" value="Glycosyl_Hydrolase_31"/>
</dbReference>
<dbReference type="InterPro" id="IPR013780">
    <property type="entry name" value="Glyco_hydro_b"/>
</dbReference>
<dbReference type="EMBL" id="JBHTAS010000001">
    <property type="protein sequence ID" value="MFC7142677.1"/>
    <property type="molecule type" value="Genomic_DNA"/>
</dbReference>
<feature type="domain" description="Glycoside hydrolase family 31 TIM barrel" evidence="4">
    <location>
        <begin position="239"/>
        <end position="603"/>
    </location>
</feature>
<evidence type="ECO:0000256" key="3">
    <source>
        <dbReference type="SAM" id="MobiDB-lite"/>
    </source>
</evidence>
<dbReference type="CDD" id="cd14752">
    <property type="entry name" value="GH31_N"/>
    <property type="match status" value="1"/>
</dbReference>
<dbReference type="Gene3D" id="2.60.40.1760">
    <property type="entry name" value="glycosyl hydrolase (family 31)"/>
    <property type="match status" value="1"/>
</dbReference>
<evidence type="ECO:0000256" key="1">
    <source>
        <dbReference type="ARBA" id="ARBA00007806"/>
    </source>
</evidence>
<dbReference type="InterPro" id="IPR048395">
    <property type="entry name" value="Glyco_hydro_31_C"/>
</dbReference>
<dbReference type="AlphaFoldDB" id="A0ABD5Y5I7"/>
<dbReference type="Pfam" id="PF01055">
    <property type="entry name" value="Glyco_hydro_31_2nd"/>
    <property type="match status" value="1"/>
</dbReference>
<dbReference type="SUPFAM" id="SSF51445">
    <property type="entry name" value="(Trans)glycosidases"/>
    <property type="match status" value="1"/>
</dbReference>
<evidence type="ECO:0000259" key="5">
    <source>
        <dbReference type="Pfam" id="PF13802"/>
    </source>
</evidence>
<evidence type="ECO:0000256" key="2">
    <source>
        <dbReference type="RuleBase" id="RU361185"/>
    </source>
</evidence>
<comment type="caution">
    <text evidence="8">The sequence shown here is derived from an EMBL/GenBank/DDBJ whole genome shotgun (WGS) entry which is preliminary data.</text>
</comment>
<dbReference type="GeneID" id="78823026"/>
<name>A0ABD5Y5I7_9EURY</name>
<dbReference type="InterPro" id="IPR000322">
    <property type="entry name" value="Glyco_hydro_31_TIM"/>
</dbReference>
<proteinExistence type="inferred from homology"/>
<reference evidence="8 9" key="1">
    <citation type="journal article" date="2019" name="Int. J. Syst. Evol. Microbiol.">
        <title>The Global Catalogue of Microorganisms (GCM) 10K type strain sequencing project: providing services to taxonomists for standard genome sequencing and annotation.</title>
        <authorList>
            <consortium name="The Broad Institute Genomics Platform"/>
            <consortium name="The Broad Institute Genome Sequencing Center for Infectious Disease"/>
            <person name="Wu L."/>
            <person name="Ma J."/>
        </authorList>
    </citation>
    <scope>NUCLEOTIDE SEQUENCE [LARGE SCALE GENOMIC DNA]</scope>
    <source>
        <strain evidence="8 9">XZYJT29</strain>
    </source>
</reference>
<dbReference type="Pfam" id="PF17137">
    <property type="entry name" value="DUF5110"/>
    <property type="match status" value="1"/>
</dbReference>
<sequence>MHVDTLGRETDGPLFEAGGNRIKLQVLDENVVRLVYTAGEAIPDAESPMVVEQEPSDEWDLIEREREFELRTGELRVELDRETGAITWRDVDGRRLVSEPEEGGKSVVRVSPEELTVGDSEVATPRDSLDREAYSTRLDLEFADDEAILGLGQHDDGVANYRGEEQTLYQGNTKVAMPAFLSTRGYGMLWNTGSTTSFHDDQHGSFVWTECDDALDVFFVAGEPDEVIAGFRQLTGESTMLPKWSYGYVQSKERYKTAEELVEVVDEYREREIPIDCIVQDWQYWPDTEDHHPNFEEWDGPEGDWGQWGQKSFAPDRFPDPSAMMDDLHERNVRLMISIWPNMLAGENYDEMRAAGHILDDEDVPAPGNEQRYYDAFSEEARDIYWNQAKEGLFDHGVDAWWCDSTEPYDPTWTLPTCPEPHRLVQHTTDAFKHVLDPGYLNTYSLHQAKGMYEGQREATDDKRVINLTRSGYPGQQRYGAITWSGDIEATWERYRTQITDGLQFTAAGNPKWTLDIGAFFAGNADYSWIIDGDFDEGNEDAGYRELYVRWFQYGAFLPLFRSHGTHTAREMWRFGEPGERTYDTLVKFDRLRYRLLPYIYSLAGWETHRDYTMYRHLALEFPDDETAHEVGDQFMFGPAFMVCPVTEPMYYGPDSEPLDETAEAREVYLPEDTDWYDFWTGERYEGGQRVLADAPLEKVPLFVKAGSVVPMGPVVQHTGERPDADWELRVYPGRDGEFDVYEDAGDGYDYEDGAFAFTPIRWADAASELTIGDRDGSFPELVEERGFEVVAVGEGRGVGVEASESDETVSYDGSETTVDVDR</sequence>
<evidence type="ECO:0000313" key="8">
    <source>
        <dbReference type="EMBL" id="MFC7142677.1"/>
    </source>
</evidence>
<keyword evidence="2" id="KW-0378">Hydrolase</keyword>
<dbReference type="InterPro" id="IPR011013">
    <property type="entry name" value="Gal_mutarotase_sf_dom"/>
</dbReference>
<evidence type="ECO:0000259" key="6">
    <source>
        <dbReference type="Pfam" id="PF17137"/>
    </source>
</evidence>
<feature type="domain" description="DUF5110" evidence="6">
    <location>
        <begin position="727"/>
        <end position="794"/>
    </location>
</feature>
<dbReference type="SUPFAM" id="SSF74650">
    <property type="entry name" value="Galactose mutarotase-like"/>
    <property type="match status" value="1"/>
</dbReference>
<accession>A0ABD5Y5I7</accession>